<dbReference type="Pfam" id="PF07470">
    <property type="entry name" value="Glyco_hydro_88"/>
    <property type="match status" value="1"/>
</dbReference>
<dbReference type="SUPFAM" id="SSF48208">
    <property type="entry name" value="Six-hairpin glycosidases"/>
    <property type="match status" value="1"/>
</dbReference>
<organism evidence="5 6">
    <name type="scientific">Sphingobacterium cellulitidis</name>
    <dbReference type="NCBI Taxonomy" id="1768011"/>
    <lineage>
        <taxon>Bacteria</taxon>
        <taxon>Pseudomonadati</taxon>
        <taxon>Bacteroidota</taxon>
        <taxon>Sphingobacteriia</taxon>
        <taxon>Sphingobacteriales</taxon>
        <taxon>Sphingobacteriaceae</taxon>
        <taxon>Sphingobacterium</taxon>
    </lineage>
</organism>
<dbReference type="Gene3D" id="1.50.10.10">
    <property type="match status" value="1"/>
</dbReference>
<feature type="binding site" evidence="4">
    <location>
        <position position="246"/>
    </location>
    <ligand>
        <name>substrate</name>
    </ligand>
</feature>
<dbReference type="PANTHER" id="PTHR36845">
    <property type="entry name" value="HYDROLASE, PUTATIVE (AFU_ORTHOLOGUE AFUA_7G05090)-RELATED"/>
    <property type="match status" value="1"/>
</dbReference>
<protein>
    <submittedName>
        <fullName evidence="5">Glucuronyl hydrolase</fullName>
    </submittedName>
</protein>
<dbReference type="InterPro" id="IPR052369">
    <property type="entry name" value="UG_Glycosaminoglycan_Hydrolase"/>
</dbReference>
<evidence type="ECO:0000313" key="6">
    <source>
        <dbReference type="Proteomes" id="UP000614460"/>
    </source>
</evidence>
<keyword evidence="1 5" id="KW-0378">Hydrolase</keyword>
<dbReference type="EMBL" id="BMKM01000006">
    <property type="protein sequence ID" value="GGE26455.1"/>
    <property type="molecule type" value="Genomic_DNA"/>
</dbReference>
<dbReference type="InterPro" id="IPR010905">
    <property type="entry name" value="Glyco_hydro_88"/>
</dbReference>
<dbReference type="GO" id="GO:0000272">
    <property type="term" value="P:polysaccharide catabolic process"/>
    <property type="evidence" value="ECO:0007669"/>
    <property type="project" value="TreeGrafter"/>
</dbReference>
<dbReference type="AlphaFoldDB" id="A0A8H9G0R0"/>
<comment type="similarity">
    <text evidence="2">Belongs to the glycosyl hydrolase 88 family.</text>
</comment>
<dbReference type="GO" id="GO:0052757">
    <property type="term" value="F:chondroitin hydrolase activity"/>
    <property type="evidence" value="ECO:0007669"/>
    <property type="project" value="TreeGrafter"/>
</dbReference>
<reference evidence="5" key="1">
    <citation type="journal article" date="2014" name="Int. J. Syst. Evol. Microbiol.">
        <title>Complete genome sequence of Corynebacterium casei LMG S-19264T (=DSM 44701T), isolated from a smear-ripened cheese.</title>
        <authorList>
            <consortium name="US DOE Joint Genome Institute (JGI-PGF)"/>
            <person name="Walter F."/>
            <person name="Albersmeier A."/>
            <person name="Kalinowski J."/>
            <person name="Ruckert C."/>
        </authorList>
    </citation>
    <scope>NUCLEOTIDE SEQUENCE</scope>
    <source>
        <strain evidence="5">CGMCC 1.15966</strain>
    </source>
</reference>
<feature type="binding site" evidence="4">
    <location>
        <position position="250"/>
    </location>
    <ligand>
        <name>substrate</name>
    </ligand>
</feature>
<dbReference type="Proteomes" id="UP000614460">
    <property type="component" value="Unassembled WGS sequence"/>
</dbReference>
<evidence type="ECO:0000256" key="3">
    <source>
        <dbReference type="PIRSR" id="PIRSR610905-1"/>
    </source>
</evidence>
<dbReference type="PANTHER" id="PTHR36845:SF1">
    <property type="entry name" value="HYDROLASE, PUTATIVE (AFU_ORTHOLOGUE AFUA_7G05090)-RELATED"/>
    <property type="match status" value="1"/>
</dbReference>
<accession>A0A8H9G0R0</accession>
<evidence type="ECO:0000313" key="5">
    <source>
        <dbReference type="EMBL" id="GGE26455.1"/>
    </source>
</evidence>
<feature type="active site" description="Proton donor" evidence="3">
    <location>
        <position position="174"/>
    </location>
</feature>
<dbReference type="InterPro" id="IPR008928">
    <property type="entry name" value="6-hairpin_glycosidase_sf"/>
</dbReference>
<feature type="binding site" evidence="4">
    <location>
        <position position="115"/>
    </location>
    <ligand>
        <name>substrate</name>
    </ligand>
</feature>
<gene>
    <name evidence="5" type="ORF">GCM10011516_25180</name>
</gene>
<feature type="binding site" evidence="4">
    <location>
        <position position="174"/>
    </location>
    <ligand>
        <name>substrate</name>
    </ligand>
</feature>
<keyword evidence="6" id="KW-1185">Reference proteome</keyword>
<sequence length="410" mass="46175">MRRIYSTITLCLISLQISFGQKQDLKLSSDFINGQLEASAKQYQHLVSVVPANKFPKTFEAGEQKFSNSSWWCSGFYPGTLLYLSEGTGNSTLKQAGLDKLKELEKEQFNKGTHDLGFMLFCSFGNALRLTGDSSQYQPILKTGAESLTSRFNPTTKTIRSWDHNVWKFPVIIDNMMNLEFLMELSKTTGDKKYADVAITHANTTMKNHFRADNSSFHVIDYDPKTGEVLAKQTAQGAADESAWARGQAWGLYGYTMMYRETKDKAYLKQAQKIADYILKNPNLPADLIPYWDFDKDKIPSDSKTYSRRSLRDASAGAIIASALLELSQYSKGKVGKEYLRKAEEMLKSLSSETYFVKDGSNGGYLLAHSVGALPLNSEVDVPLTYADYYYVEALIRYQRMLAGEPIIKI</sequence>
<reference evidence="5" key="2">
    <citation type="submission" date="2020-09" db="EMBL/GenBank/DDBJ databases">
        <authorList>
            <person name="Sun Q."/>
            <person name="Zhou Y."/>
        </authorList>
    </citation>
    <scope>NUCLEOTIDE SEQUENCE</scope>
    <source>
        <strain evidence="5">CGMCC 1.15966</strain>
    </source>
</reference>
<name>A0A8H9G0R0_9SPHI</name>
<comment type="caution">
    <text evidence="5">The sequence shown here is derived from an EMBL/GenBank/DDBJ whole genome shotgun (WGS) entry which is preliminary data.</text>
</comment>
<evidence type="ECO:0000256" key="4">
    <source>
        <dbReference type="PIRSR" id="PIRSR610905-2"/>
    </source>
</evidence>
<dbReference type="RefSeq" id="WP_094257909.1">
    <property type="nucleotide sequence ID" value="NZ_BMKM01000006.1"/>
</dbReference>
<dbReference type="InterPro" id="IPR012341">
    <property type="entry name" value="6hp_glycosidase-like_sf"/>
</dbReference>
<proteinExistence type="inferred from homology"/>
<feature type="active site" description="Nucleophile" evidence="3">
    <location>
        <position position="115"/>
    </location>
</feature>
<feature type="binding site" evidence="4">
    <location>
        <position position="234"/>
    </location>
    <ligand>
        <name>substrate</name>
    </ligand>
</feature>
<evidence type="ECO:0000256" key="2">
    <source>
        <dbReference type="ARBA" id="ARBA00038358"/>
    </source>
</evidence>
<evidence type="ECO:0000256" key="1">
    <source>
        <dbReference type="ARBA" id="ARBA00022801"/>
    </source>
</evidence>